<dbReference type="EMBL" id="FLQV01001265">
    <property type="protein sequence ID" value="SBS99370.1"/>
    <property type="molecule type" value="Genomic_DNA"/>
</dbReference>
<keyword evidence="2" id="KW-0812">Transmembrane</keyword>
<evidence type="ECO:0000256" key="2">
    <source>
        <dbReference type="SAM" id="Phobius"/>
    </source>
</evidence>
<reference evidence="4" key="1">
    <citation type="submission" date="2016-05" db="EMBL/GenBank/DDBJ databases">
        <authorList>
            <person name="Naeem Raeece"/>
        </authorList>
    </citation>
    <scope>NUCLEOTIDE SEQUENCE [LARGE SCALE GENOMIC DNA]</scope>
</reference>
<keyword evidence="2" id="KW-1133">Transmembrane helix</keyword>
<evidence type="ECO:0000256" key="1">
    <source>
        <dbReference type="SAM" id="MobiDB-lite"/>
    </source>
</evidence>
<proteinExistence type="predicted"/>
<accession>A0A1A8X295</accession>
<name>A0A1A8X295_PLAOA</name>
<dbReference type="Proteomes" id="UP000078546">
    <property type="component" value="Unassembled WGS sequence"/>
</dbReference>
<protein>
    <submittedName>
        <fullName evidence="3">PIR Superfamily Protein</fullName>
    </submittedName>
</protein>
<sequence length="338" mass="39649">MACSPMPYEKQYEFLNYLEEYEKYENLAEQNGINNIYNVNYSFIESEYSDYIPQLTKMCKTFVYLIEKLLDRSIRPTSNDDYDMDYLNYWLNKEINIIDSNNICKQNFFKNLRSKNNENANFRKLSGKIYDIKENEFKDMNTLYTLYKKYNEINKIINKGNSNKEVIIQYANECVHKYTEVKGKCSGDSTHFCTALTSFKEKYEKINLCNYNIAGWGKKSLPSLEDQDALLQVCETTTNRLDDRSEQHSNRIPDNAKEDSDGGAKSITIGVVSTLGLSFIFLILYKFTSIEQLLRSRMDNNLRVWQNIDEEMNEFTHTSEHEHINTGNTSYNIAYNSV</sequence>
<gene>
    <name evidence="3" type="ORF">POVCU1_052320</name>
</gene>
<dbReference type="AlphaFoldDB" id="A0A1A8X295"/>
<evidence type="ECO:0000313" key="3">
    <source>
        <dbReference type="EMBL" id="SBS99370.1"/>
    </source>
</evidence>
<organism evidence="3 4">
    <name type="scientific">Plasmodium ovale curtisi</name>
    <dbReference type="NCBI Taxonomy" id="864141"/>
    <lineage>
        <taxon>Eukaryota</taxon>
        <taxon>Sar</taxon>
        <taxon>Alveolata</taxon>
        <taxon>Apicomplexa</taxon>
        <taxon>Aconoidasida</taxon>
        <taxon>Haemosporida</taxon>
        <taxon>Plasmodiidae</taxon>
        <taxon>Plasmodium</taxon>
        <taxon>Plasmodium (Plasmodium)</taxon>
    </lineage>
</organism>
<dbReference type="InterPro" id="IPR008780">
    <property type="entry name" value="Plasmodium_Vir"/>
</dbReference>
<feature type="compositionally biased region" description="Basic and acidic residues" evidence="1">
    <location>
        <begin position="241"/>
        <end position="262"/>
    </location>
</feature>
<evidence type="ECO:0000313" key="4">
    <source>
        <dbReference type="Proteomes" id="UP000078546"/>
    </source>
</evidence>
<feature type="transmembrane region" description="Helical" evidence="2">
    <location>
        <begin position="267"/>
        <end position="288"/>
    </location>
</feature>
<dbReference type="Pfam" id="PF05795">
    <property type="entry name" value="Plasmodium_Vir"/>
    <property type="match status" value="2"/>
</dbReference>
<keyword evidence="2" id="KW-0472">Membrane</keyword>
<feature type="region of interest" description="Disordered" evidence="1">
    <location>
        <begin position="241"/>
        <end position="263"/>
    </location>
</feature>